<proteinExistence type="predicted"/>
<protein>
    <recommendedName>
        <fullName evidence="3">EamA domain-containing protein</fullName>
    </recommendedName>
</protein>
<dbReference type="EMBL" id="MN740360">
    <property type="protein sequence ID" value="QHU02500.1"/>
    <property type="molecule type" value="Genomic_DNA"/>
</dbReference>
<dbReference type="AlphaFoldDB" id="A0A6C0JCC5"/>
<feature type="transmembrane region" description="Helical" evidence="1">
    <location>
        <begin position="37"/>
        <end position="57"/>
    </location>
</feature>
<feature type="transmembrane region" description="Helical" evidence="1">
    <location>
        <begin position="6"/>
        <end position="25"/>
    </location>
</feature>
<feature type="transmembrane region" description="Helical" evidence="1">
    <location>
        <begin position="106"/>
        <end position="124"/>
    </location>
</feature>
<dbReference type="Gene3D" id="1.10.3730.20">
    <property type="match status" value="1"/>
</dbReference>
<keyword evidence="1" id="KW-0472">Membrane</keyword>
<sequence length="149" mass="16547">MQILNSWTIKILIATMLFVYGQILLKTSFTINKTSFNSVAIVFGMFIGIASLIYWLFLNTCSEPISIDIGSKSILYAALAGLVFFIGNLLWIYTISENVQLGNIRTIMAGFEMMLLFFAGSLLFNDHIKGVQLFGVSIVLLGIYIIANV</sequence>
<feature type="transmembrane region" description="Helical" evidence="1">
    <location>
        <begin position="130"/>
        <end position="147"/>
    </location>
</feature>
<evidence type="ECO:0000313" key="2">
    <source>
        <dbReference type="EMBL" id="QHU02500.1"/>
    </source>
</evidence>
<evidence type="ECO:0000256" key="1">
    <source>
        <dbReference type="SAM" id="Phobius"/>
    </source>
</evidence>
<feature type="transmembrane region" description="Helical" evidence="1">
    <location>
        <begin position="73"/>
        <end position="94"/>
    </location>
</feature>
<name>A0A6C0JCC5_9ZZZZ</name>
<evidence type="ECO:0008006" key="3">
    <source>
        <dbReference type="Google" id="ProtNLM"/>
    </source>
</evidence>
<organism evidence="2">
    <name type="scientific">viral metagenome</name>
    <dbReference type="NCBI Taxonomy" id="1070528"/>
    <lineage>
        <taxon>unclassified sequences</taxon>
        <taxon>metagenomes</taxon>
        <taxon>organismal metagenomes</taxon>
    </lineage>
</organism>
<keyword evidence="1" id="KW-0812">Transmembrane</keyword>
<reference evidence="2" key="1">
    <citation type="journal article" date="2020" name="Nature">
        <title>Giant virus diversity and host interactions through global metagenomics.</title>
        <authorList>
            <person name="Schulz F."/>
            <person name="Roux S."/>
            <person name="Paez-Espino D."/>
            <person name="Jungbluth S."/>
            <person name="Walsh D.A."/>
            <person name="Denef V.J."/>
            <person name="McMahon K.D."/>
            <person name="Konstantinidis K.T."/>
            <person name="Eloe-Fadrosh E.A."/>
            <person name="Kyrpides N.C."/>
            <person name="Woyke T."/>
        </authorList>
    </citation>
    <scope>NUCLEOTIDE SEQUENCE</scope>
    <source>
        <strain evidence="2">GVMAG-M-3300025880-76</strain>
    </source>
</reference>
<keyword evidence="1" id="KW-1133">Transmembrane helix</keyword>
<accession>A0A6C0JCC5</accession>